<dbReference type="Proteomes" id="UP000807115">
    <property type="component" value="Chromosome 6"/>
</dbReference>
<comment type="caution">
    <text evidence="1">The sequence shown here is derived from an EMBL/GenBank/DDBJ whole genome shotgun (WGS) entry which is preliminary data.</text>
</comment>
<dbReference type="EMBL" id="CM027685">
    <property type="protein sequence ID" value="KAG0526056.1"/>
    <property type="molecule type" value="Genomic_DNA"/>
</dbReference>
<reference evidence="1" key="1">
    <citation type="journal article" date="2019" name="BMC Genomics">
        <title>A new reference genome for Sorghum bicolor reveals high levels of sequence similarity between sweet and grain genotypes: implications for the genetics of sugar metabolism.</title>
        <authorList>
            <person name="Cooper E.A."/>
            <person name="Brenton Z.W."/>
            <person name="Flinn B.S."/>
            <person name="Jenkins J."/>
            <person name="Shu S."/>
            <person name="Flowers D."/>
            <person name="Luo F."/>
            <person name="Wang Y."/>
            <person name="Xia P."/>
            <person name="Barry K."/>
            <person name="Daum C."/>
            <person name="Lipzen A."/>
            <person name="Yoshinaga Y."/>
            <person name="Schmutz J."/>
            <person name="Saski C."/>
            <person name="Vermerris W."/>
            <person name="Kresovich S."/>
        </authorList>
    </citation>
    <scope>NUCLEOTIDE SEQUENCE</scope>
</reference>
<dbReference type="AlphaFoldDB" id="A0A921QSX1"/>
<sequence>MGTWSSSTLDQLTCPVSGNPVSYSSRYWTFIAAGREVISAPTDGNHACNAWNPVPRPAQLIYPNCQAGMLAFPYHTAGPREDDVPRRTGSRL</sequence>
<evidence type="ECO:0000313" key="1">
    <source>
        <dbReference type="EMBL" id="KAG0526056.1"/>
    </source>
</evidence>
<accession>A0A921QSX1</accession>
<reference evidence="1" key="2">
    <citation type="submission" date="2020-10" db="EMBL/GenBank/DDBJ databases">
        <authorList>
            <person name="Cooper E.A."/>
            <person name="Brenton Z.W."/>
            <person name="Flinn B.S."/>
            <person name="Jenkins J."/>
            <person name="Shu S."/>
            <person name="Flowers D."/>
            <person name="Luo F."/>
            <person name="Wang Y."/>
            <person name="Xia P."/>
            <person name="Barry K."/>
            <person name="Daum C."/>
            <person name="Lipzen A."/>
            <person name="Yoshinaga Y."/>
            <person name="Schmutz J."/>
            <person name="Saski C."/>
            <person name="Vermerris W."/>
            <person name="Kresovich S."/>
        </authorList>
    </citation>
    <scope>NUCLEOTIDE SEQUENCE</scope>
</reference>
<proteinExistence type="predicted"/>
<gene>
    <name evidence="1" type="ORF">BDA96_06G112300</name>
</gene>
<name>A0A921QSX1_SORBI</name>
<organism evidence="1 2">
    <name type="scientific">Sorghum bicolor</name>
    <name type="common">Sorghum</name>
    <name type="synonym">Sorghum vulgare</name>
    <dbReference type="NCBI Taxonomy" id="4558"/>
    <lineage>
        <taxon>Eukaryota</taxon>
        <taxon>Viridiplantae</taxon>
        <taxon>Streptophyta</taxon>
        <taxon>Embryophyta</taxon>
        <taxon>Tracheophyta</taxon>
        <taxon>Spermatophyta</taxon>
        <taxon>Magnoliopsida</taxon>
        <taxon>Liliopsida</taxon>
        <taxon>Poales</taxon>
        <taxon>Poaceae</taxon>
        <taxon>PACMAD clade</taxon>
        <taxon>Panicoideae</taxon>
        <taxon>Andropogonodae</taxon>
        <taxon>Andropogoneae</taxon>
        <taxon>Sorghinae</taxon>
        <taxon>Sorghum</taxon>
    </lineage>
</organism>
<protein>
    <submittedName>
        <fullName evidence="1">Uncharacterized protein</fullName>
    </submittedName>
</protein>
<evidence type="ECO:0000313" key="2">
    <source>
        <dbReference type="Proteomes" id="UP000807115"/>
    </source>
</evidence>